<evidence type="ECO:0000313" key="1">
    <source>
        <dbReference type="EMBL" id="KJK38216.1"/>
    </source>
</evidence>
<dbReference type="RefSeq" id="WP_031136820.1">
    <property type="nucleotide sequence ID" value="NZ_JYJH01000012.1"/>
</dbReference>
<protein>
    <recommendedName>
        <fullName evidence="3">SDR family oxidoreductase</fullName>
    </recommendedName>
</protein>
<dbReference type="EMBL" id="JYJH01000012">
    <property type="protein sequence ID" value="KJK38216.1"/>
    <property type="molecule type" value="Genomic_DNA"/>
</dbReference>
<name>A0A0M2GS40_9ACTN</name>
<dbReference type="SUPFAM" id="SSF51735">
    <property type="entry name" value="NAD(P)-binding Rossmann-fold domains"/>
    <property type="match status" value="1"/>
</dbReference>
<dbReference type="Pfam" id="PF13561">
    <property type="entry name" value="adh_short_C2"/>
    <property type="match status" value="1"/>
</dbReference>
<accession>A0A0M2GS40</accession>
<organism evidence="1 2">
    <name type="scientific">Streptomyces variegatus</name>
    <dbReference type="NCBI Taxonomy" id="284040"/>
    <lineage>
        <taxon>Bacteria</taxon>
        <taxon>Bacillati</taxon>
        <taxon>Actinomycetota</taxon>
        <taxon>Actinomycetes</taxon>
        <taxon>Kitasatosporales</taxon>
        <taxon>Streptomycetaceae</taxon>
        <taxon>Streptomyces</taxon>
    </lineage>
</organism>
<dbReference type="Proteomes" id="UP000034786">
    <property type="component" value="Unassembled WGS sequence"/>
</dbReference>
<dbReference type="InterPro" id="IPR002347">
    <property type="entry name" value="SDR_fam"/>
</dbReference>
<sequence length="67" mass="7146">MHRLPDHNRCSAVMTAPEQPQHLAARVPLSRPGRPEEIATAVAFSACGQSSFITGSSLYVDGGLNQI</sequence>
<dbReference type="InterPro" id="IPR036291">
    <property type="entry name" value="NAD(P)-bd_dom_sf"/>
</dbReference>
<evidence type="ECO:0008006" key="3">
    <source>
        <dbReference type="Google" id="ProtNLM"/>
    </source>
</evidence>
<dbReference type="PATRIC" id="fig|284040.3.peg.1482"/>
<dbReference type="Gene3D" id="3.40.50.720">
    <property type="entry name" value="NAD(P)-binding Rossmann-like Domain"/>
    <property type="match status" value="1"/>
</dbReference>
<dbReference type="AlphaFoldDB" id="A0A0M2GS40"/>
<evidence type="ECO:0000313" key="2">
    <source>
        <dbReference type="Proteomes" id="UP000034786"/>
    </source>
</evidence>
<proteinExistence type="predicted"/>
<reference evidence="2" key="1">
    <citation type="submission" date="2015-02" db="EMBL/GenBank/DDBJ databases">
        <authorList>
            <person name="Ju K.-S."/>
            <person name="Doroghazi J.R."/>
            <person name="Metcalf W."/>
        </authorList>
    </citation>
    <scope>NUCLEOTIDE SEQUENCE [LARGE SCALE GENOMIC DNA]</scope>
    <source>
        <strain evidence="2">NRRL B-16380</strain>
    </source>
</reference>
<keyword evidence="2" id="KW-1185">Reference proteome</keyword>
<gene>
    <name evidence="1" type="ORF">UK15_18340</name>
</gene>
<dbReference type="STRING" id="284040.UK15_18340"/>
<comment type="caution">
    <text evidence="1">The sequence shown here is derived from an EMBL/GenBank/DDBJ whole genome shotgun (WGS) entry which is preliminary data.</text>
</comment>